<protein>
    <submittedName>
        <fullName evidence="2">Uncharacterized protein</fullName>
    </submittedName>
</protein>
<feature type="transmembrane region" description="Helical" evidence="1">
    <location>
        <begin position="21"/>
        <end position="43"/>
    </location>
</feature>
<organism evidence="2 3">
    <name type="scientific">Serratia rubidaea</name>
    <name type="common">Serratia marinorubra</name>
    <dbReference type="NCBI Taxonomy" id="61652"/>
    <lineage>
        <taxon>Bacteria</taxon>
        <taxon>Pseudomonadati</taxon>
        <taxon>Pseudomonadota</taxon>
        <taxon>Gammaproteobacteria</taxon>
        <taxon>Enterobacterales</taxon>
        <taxon>Yersiniaceae</taxon>
        <taxon>Serratia</taxon>
    </lineage>
</organism>
<keyword evidence="1" id="KW-0812">Transmembrane</keyword>
<keyword evidence="1" id="KW-0472">Membrane</keyword>
<evidence type="ECO:0000256" key="1">
    <source>
        <dbReference type="SAM" id="Phobius"/>
    </source>
</evidence>
<gene>
    <name evidence="2" type="ORF">NCTC9419_04429</name>
</gene>
<evidence type="ECO:0000313" key="3">
    <source>
        <dbReference type="Proteomes" id="UP000271603"/>
    </source>
</evidence>
<sequence length="61" mass="7142">MKKAINFKFLQLNERKLSEQWMFWLSISIPLALSITLSIPLWLQTKINISAEGYDNFLANI</sequence>
<proteinExistence type="predicted"/>
<dbReference type="EMBL" id="LR134155">
    <property type="protein sequence ID" value="VEA72813.1"/>
    <property type="molecule type" value="Genomic_DNA"/>
</dbReference>
<name>A0A447QS75_SERRU</name>
<accession>A0A447QS75</accession>
<dbReference type="Proteomes" id="UP000271603">
    <property type="component" value="Chromosome"/>
</dbReference>
<keyword evidence="1" id="KW-1133">Transmembrane helix</keyword>
<evidence type="ECO:0000313" key="2">
    <source>
        <dbReference type="EMBL" id="VEA72813.1"/>
    </source>
</evidence>
<reference evidence="2 3" key="1">
    <citation type="submission" date="2018-12" db="EMBL/GenBank/DDBJ databases">
        <authorList>
            <consortium name="Pathogen Informatics"/>
        </authorList>
    </citation>
    <scope>NUCLEOTIDE SEQUENCE [LARGE SCALE GENOMIC DNA]</scope>
    <source>
        <strain evidence="2 3">NCTC9419</strain>
    </source>
</reference>
<dbReference type="AlphaFoldDB" id="A0A447QS75"/>